<evidence type="ECO:0000313" key="1">
    <source>
        <dbReference type="EMBL" id="RNA21029.1"/>
    </source>
</evidence>
<dbReference type="AlphaFoldDB" id="A0A3M7RC65"/>
<organism evidence="1 2">
    <name type="scientific">Brachionus plicatilis</name>
    <name type="common">Marine rotifer</name>
    <name type="synonym">Brachionus muelleri</name>
    <dbReference type="NCBI Taxonomy" id="10195"/>
    <lineage>
        <taxon>Eukaryota</taxon>
        <taxon>Metazoa</taxon>
        <taxon>Spiralia</taxon>
        <taxon>Gnathifera</taxon>
        <taxon>Rotifera</taxon>
        <taxon>Eurotatoria</taxon>
        <taxon>Monogononta</taxon>
        <taxon>Pseudotrocha</taxon>
        <taxon>Ploima</taxon>
        <taxon>Brachionidae</taxon>
        <taxon>Brachionus</taxon>
    </lineage>
</organism>
<keyword evidence="2" id="KW-1185">Reference proteome</keyword>
<protein>
    <submittedName>
        <fullName evidence="1">Uncharacterized protein</fullName>
    </submittedName>
</protein>
<proteinExistence type="predicted"/>
<name>A0A3M7RC65_BRAPC</name>
<comment type="caution">
    <text evidence="1">The sequence shown here is derived from an EMBL/GenBank/DDBJ whole genome shotgun (WGS) entry which is preliminary data.</text>
</comment>
<accession>A0A3M7RC65</accession>
<dbReference type="Proteomes" id="UP000276133">
    <property type="component" value="Unassembled WGS sequence"/>
</dbReference>
<evidence type="ECO:0000313" key="2">
    <source>
        <dbReference type="Proteomes" id="UP000276133"/>
    </source>
</evidence>
<sequence>MLNSKKNVSRVFLSFNDTEEAYMYANMFGLEVTDDGQSFRMPSFKNLSIFILNNTDKDTLRLRRSKIVENKFYIDHFYSNDLNNCDRLAVIISGVEIDQVKSSKFLSPEQIITSSFDDQGNFISNEMDYYLEEFRKAKEHQSVLKPLQNTQTNKFFSRPSLEIKKQERPKAIFGQDLKTEETDQQKKSQNLFSSLATTKPKTENLFESLIKKKTTPSLPVPTPAPPVMPPKIVVDMNKIAEDINSEIIDQTIKTLIRDFISSYSKISMELSDLYLNLIVKENIQNCLIEEILHQQNLKYKNEAFNRISVEIGEQILNQVVSKFCSNYFKTLITYENMIYDEIISGVFQRQFDIILKQIATEISKELFLDKLATRLYFDPENGLFNEDLLLTLHNTIYDETRLFLNVNTDLYQEIKSSVKENQKLVLLRKWRLKLSIKLLQNQHRRSLNPKIGFLLKYAAFLAKNFDKLTSIKLNLNKTVNCENYFNIINDNTDEILINIPKPVQEVNIKTVLFCSRDDILNKFFDSQSCIMENTAINLLDPREFGIRFCLKKYSSVQDLVRANSIIYTIESLNEPEVVNLKNFKHILFISLFSREKSLQFINKVLGHREQTLLCCPLEEKNFFTIDQMFEKLMRQVLADQSNRSPNLNSVNLKDLLYETVIKFLDNSKNLMIDQCLHEFSQRYWRLMDILLQKKNCEDVWPILEFIPNEQGSLKFWGSEELSEFLSKKLWNLFSVEINNQKPEQYRTLVEFKIENEKMKLGDCEHLVGEVYVYADTDLIRTIDWVEKEELNRKYSFGNMKRRISAEKKIVVVEKEKVEKSPKRLMLINEKVQNIVEDKLKPIDTNFENLFSQFQKEKESTAKFESKLADFVSPQKEDEFNNPIASSFDHFMRELNDEKLSNDKFNQKLKKILWK</sequence>
<reference evidence="1 2" key="1">
    <citation type="journal article" date="2018" name="Sci. Rep.">
        <title>Genomic signatures of local adaptation to the degree of environmental predictability in rotifers.</title>
        <authorList>
            <person name="Franch-Gras L."/>
            <person name="Hahn C."/>
            <person name="Garcia-Roger E.M."/>
            <person name="Carmona M.J."/>
            <person name="Serra M."/>
            <person name="Gomez A."/>
        </authorList>
    </citation>
    <scope>NUCLEOTIDE SEQUENCE [LARGE SCALE GENOMIC DNA]</scope>
    <source>
        <strain evidence="1">HYR1</strain>
    </source>
</reference>
<dbReference type="EMBL" id="REGN01003747">
    <property type="protein sequence ID" value="RNA21029.1"/>
    <property type="molecule type" value="Genomic_DNA"/>
</dbReference>
<gene>
    <name evidence="1" type="ORF">BpHYR1_019482</name>
</gene>